<accession>A0A920CPK7</accession>
<feature type="transmembrane region" description="Helical" evidence="1">
    <location>
        <begin position="46"/>
        <end position="66"/>
    </location>
</feature>
<keyword evidence="1" id="KW-0812">Transmembrane</keyword>
<evidence type="ECO:0000313" key="2">
    <source>
        <dbReference type="EMBL" id="GIO48791.1"/>
    </source>
</evidence>
<dbReference type="AlphaFoldDB" id="A0A920CPK7"/>
<dbReference type="EMBL" id="BORT01000016">
    <property type="protein sequence ID" value="GIO48791.1"/>
    <property type="molecule type" value="Genomic_DNA"/>
</dbReference>
<protein>
    <submittedName>
        <fullName evidence="2">Uncharacterized protein</fullName>
    </submittedName>
</protein>
<keyword evidence="3" id="KW-1185">Reference proteome</keyword>
<organism evidence="2 3">
    <name type="scientific">Paenibacillus azoreducens</name>
    <dbReference type="NCBI Taxonomy" id="116718"/>
    <lineage>
        <taxon>Bacteria</taxon>
        <taxon>Bacillati</taxon>
        <taxon>Bacillota</taxon>
        <taxon>Bacilli</taxon>
        <taxon>Bacillales</taxon>
        <taxon>Paenibacillaceae</taxon>
        <taxon>Paenibacillus</taxon>
    </lineage>
</organism>
<name>A0A920CPK7_9BACL</name>
<gene>
    <name evidence="2" type="ORF">J34TS1_35560</name>
</gene>
<keyword evidence="1" id="KW-1133">Transmembrane helix</keyword>
<comment type="caution">
    <text evidence="2">The sequence shown here is derived from an EMBL/GenBank/DDBJ whole genome shotgun (WGS) entry which is preliminary data.</text>
</comment>
<keyword evidence="1" id="KW-0472">Membrane</keyword>
<evidence type="ECO:0000313" key="3">
    <source>
        <dbReference type="Proteomes" id="UP000682811"/>
    </source>
</evidence>
<proteinExistence type="predicted"/>
<sequence>MGNNVKYKDALYIILDLLRNILFLIIGLLFLNAIENSFIKEFQKPWLMLPYMIANLALLYVFYRNFLGNRTFYKAFQKNSMSKKNTFLITVVSILIIAAVAYLQ</sequence>
<dbReference type="RefSeq" id="WP_212979410.1">
    <property type="nucleotide sequence ID" value="NZ_AP025343.1"/>
</dbReference>
<feature type="transmembrane region" description="Helical" evidence="1">
    <location>
        <begin position="12"/>
        <end position="34"/>
    </location>
</feature>
<reference evidence="2 3" key="1">
    <citation type="submission" date="2021-03" db="EMBL/GenBank/DDBJ databases">
        <title>Antimicrobial resistance genes in bacteria isolated from Japanese honey, and their potential for conferring macrolide and lincosamide resistance in the American foulbrood pathogen Paenibacillus larvae.</title>
        <authorList>
            <person name="Okamoto M."/>
            <person name="Kumagai M."/>
            <person name="Kanamori H."/>
            <person name="Takamatsu D."/>
        </authorList>
    </citation>
    <scope>NUCLEOTIDE SEQUENCE [LARGE SCALE GENOMIC DNA]</scope>
    <source>
        <strain evidence="2 3">J34TS1</strain>
    </source>
</reference>
<feature type="transmembrane region" description="Helical" evidence="1">
    <location>
        <begin position="86"/>
        <end position="103"/>
    </location>
</feature>
<dbReference type="Proteomes" id="UP000682811">
    <property type="component" value="Unassembled WGS sequence"/>
</dbReference>
<evidence type="ECO:0000256" key="1">
    <source>
        <dbReference type="SAM" id="Phobius"/>
    </source>
</evidence>